<reference evidence="1 2" key="1">
    <citation type="journal article" date="2011" name="J. Bacteriol.">
        <title>Complete genome sequence of the animal pathogen Listeria ivanovii, which provides insights into host specificities and evolution of the genus Listeria.</title>
        <authorList>
            <person name="Buchrieser C."/>
            <person name="Rusniok C."/>
            <person name="Garrido P."/>
            <person name="Hain T."/>
            <person name="Scortti M."/>
            <person name="Lampidis R."/>
            <person name="Karst U."/>
            <person name="Chakraborty T."/>
            <person name="Cossart P."/>
            <person name="Kreft J."/>
            <person name="Vazquez-Boland J.A."/>
            <person name="Goebel W."/>
            <person name="Glaser P."/>
        </authorList>
    </citation>
    <scope>NUCLEOTIDE SEQUENCE [LARGE SCALE GENOMIC DNA]</scope>
    <source>
        <strain evidence="2">ATCC BAA-678 / PAM 55</strain>
    </source>
</reference>
<sequence length="75" mass="8713">MLYKLLSINESDATRTLRLESTKTKTIDTCFDDSALVSLTNNFDFMEIGKEYDCKIKLFGKLIEKRNEKVLIVLF</sequence>
<dbReference type="EMBL" id="FR687253">
    <property type="protein sequence ID" value="CBW85529.1"/>
    <property type="molecule type" value="Genomic_DNA"/>
</dbReference>
<dbReference type="Proteomes" id="UP000001286">
    <property type="component" value="Chromosome"/>
</dbReference>
<dbReference type="AlphaFoldDB" id="G2ZEL9"/>
<dbReference type="HOGENOM" id="CLU_2666717_0_0_9"/>
<organism evidence="1 2">
    <name type="scientific">Listeria ivanovii (strain ATCC BAA-678 / PAM 55)</name>
    <dbReference type="NCBI Taxonomy" id="881621"/>
    <lineage>
        <taxon>Bacteria</taxon>
        <taxon>Bacillati</taxon>
        <taxon>Bacillota</taxon>
        <taxon>Bacilli</taxon>
        <taxon>Bacillales</taxon>
        <taxon>Listeriaceae</taxon>
        <taxon>Listeria</taxon>
    </lineage>
</organism>
<dbReference type="KEGG" id="liv:LIV_1043"/>
<dbReference type="RefSeq" id="WP_014092512.1">
    <property type="nucleotide sequence ID" value="NC_016011.1"/>
</dbReference>
<gene>
    <name evidence="1" type="ordered locus">LIV_1043</name>
</gene>
<name>G2ZEL9_LISIP</name>
<protein>
    <submittedName>
        <fullName evidence="1">Uncharacterized protein</fullName>
    </submittedName>
</protein>
<accession>G2ZEL9</accession>
<evidence type="ECO:0000313" key="1">
    <source>
        <dbReference type="EMBL" id="CBW85529.1"/>
    </source>
</evidence>
<evidence type="ECO:0000313" key="2">
    <source>
        <dbReference type="Proteomes" id="UP000001286"/>
    </source>
</evidence>
<dbReference type="OrthoDB" id="2087898at2"/>
<proteinExistence type="predicted"/>